<evidence type="ECO:0000313" key="10">
    <source>
        <dbReference type="EMBL" id="MCX7571938.1"/>
    </source>
</evidence>
<name>A0ABT3X4V3_9BACL</name>
<keyword evidence="5" id="KW-0472">Membrane</keyword>
<gene>
    <name evidence="10" type="ORF">OS242_18530</name>
</gene>
<dbReference type="EMBL" id="JAPMLT010000014">
    <property type="protein sequence ID" value="MCX7571938.1"/>
    <property type="molecule type" value="Genomic_DNA"/>
</dbReference>
<feature type="domain" description="Spore germination protein N-terminal" evidence="9">
    <location>
        <begin position="23"/>
        <end position="197"/>
    </location>
</feature>
<proteinExistence type="inferred from homology"/>
<keyword evidence="11" id="KW-1185">Reference proteome</keyword>
<dbReference type="InterPro" id="IPR057336">
    <property type="entry name" value="GerAC_N"/>
</dbReference>
<dbReference type="Pfam" id="PF05504">
    <property type="entry name" value="Spore_GerAC"/>
    <property type="match status" value="1"/>
</dbReference>
<dbReference type="PANTHER" id="PTHR35789:SF1">
    <property type="entry name" value="SPORE GERMINATION PROTEIN B3"/>
    <property type="match status" value="1"/>
</dbReference>
<dbReference type="PANTHER" id="PTHR35789">
    <property type="entry name" value="SPORE GERMINATION PROTEIN B3"/>
    <property type="match status" value="1"/>
</dbReference>
<reference evidence="10 11" key="1">
    <citation type="submission" date="2022-11" db="EMBL/GenBank/DDBJ databases">
        <title>Study of microbial diversity in lake waters.</title>
        <authorList>
            <person name="Zhang J."/>
        </authorList>
    </citation>
    <scope>NUCLEOTIDE SEQUENCE [LARGE SCALE GENOMIC DNA]</scope>
    <source>
        <strain evidence="10 11">DT12</strain>
    </source>
</reference>
<evidence type="ECO:0000256" key="2">
    <source>
        <dbReference type="ARBA" id="ARBA00007886"/>
    </source>
</evidence>
<comment type="subcellular location">
    <subcellularLocation>
        <location evidence="1">Membrane</location>
        <topology evidence="1">Lipid-anchor</topology>
    </subcellularLocation>
</comment>
<evidence type="ECO:0000256" key="7">
    <source>
        <dbReference type="ARBA" id="ARBA00023288"/>
    </source>
</evidence>
<dbReference type="InterPro" id="IPR038501">
    <property type="entry name" value="Spore_GerAC_C_sf"/>
</dbReference>
<organism evidence="10 11">
    <name type="scientific">Tumebacillus lacus</name>
    <dbReference type="NCBI Taxonomy" id="2995335"/>
    <lineage>
        <taxon>Bacteria</taxon>
        <taxon>Bacillati</taxon>
        <taxon>Bacillota</taxon>
        <taxon>Bacilli</taxon>
        <taxon>Bacillales</taxon>
        <taxon>Alicyclobacillaceae</taxon>
        <taxon>Tumebacillus</taxon>
    </lineage>
</organism>
<sequence>MRKWMVLLLTLGLTALPLTGCWDRREINDIAFVVATAFDKQEDQYIASVQVPLPGQMGSVGNAGGGGGTSGEKPWFIDSTAGKNIRDANIKQQKSLSRALYFAHRRVLVLGEDLSKEGIAPVMDVVSRVPQNRLTSFLLIAEGLGRDVLSADAPTEQFPGEMLRELAQNSMKRPQMIKHVVEAMLSDGIDPVVPVVHVTKTHPGQATPSRTNLQMSGVAVFNGENRLAGILYQDKAQGLLMAMDQSRNTQVTVLAPSKDGYITVVFQENRATIIPEIKGDQVTMHIRIRGKGSVVENESTYDLGYNGNLIKIERLVQEKIQSEIKEAVEEAAHRLHADPMGLGLRVYRSYTEDWYRMKKDWPRYLANVKVVVEPNIHIEHTGFTTLPFGRKDGEITR</sequence>
<accession>A0ABT3X4V3</accession>
<evidence type="ECO:0000256" key="4">
    <source>
        <dbReference type="ARBA" id="ARBA00022729"/>
    </source>
</evidence>
<feature type="domain" description="Spore germination GerAC-like C-terminal" evidence="8">
    <location>
        <begin position="216"/>
        <end position="382"/>
    </location>
</feature>
<evidence type="ECO:0000313" key="11">
    <source>
        <dbReference type="Proteomes" id="UP001208017"/>
    </source>
</evidence>
<evidence type="ECO:0000259" key="9">
    <source>
        <dbReference type="Pfam" id="PF25198"/>
    </source>
</evidence>
<keyword evidence="7" id="KW-0449">Lipoprotein</keyword>
<dbReference type="Pfam" id="PF25198">
    <property type="entry name" value="Spore_GerAC_N"/>
    <property type="match status" value="1"/>
</dbReference>
<dbReference type="RefSeq" id="WP_267153188.1">
    <property type="nucleotide sequence ID" value="NZ_JAPMLT010000014.1"/>
</dbReference>
<evidence type="ECO:0000256" key="1">
    <source>
        <dbReference type="ARBA" id="ARBA00004635"/>
    </source>
</evidence>
<dbReference type="Proteomes" id="UP001208017">
    <property type="component" value="Unassembled WGS sequence"/>
</dbReference>
<comment type="caution">
    <text evidence="10">The sequence shown here is derived from an EMBL/GenBank/DDBJ whole genome shotgun (WGS) entry which is preliminary data.</text>
</comment>
<protein>
    <submittedName>
        <fullName evidence="10">Ger(X)C family spore germination protein</fullName>
    </submittedName>
</protein>
<dbReference type="Gene3D" id="3.30.300.210">
    <property type="entry name" value="Nutrient germinant receptor protein C, domain 3"/>
    <property type="match status" value="1"/>
</dbReference>
<evidence type="ECO:0000256" key="5">
    <source>
        <dbReference type="ARBA" id="ARBA00023136"/>
    </source>
</evidence>
<dbReference type="NCBIfam" id="TIGR02887">
    <property type="entry name" value="spore_ger_x_C"/>
    <property type="match status" value="1"/>
</dbReference>
<evidence type="ECO:0000259" key="8">
    <source>
        <dbReference type="Pfam" id="PF05504"/>
    </source>
</evidence>
<keyword evidence="4" id="KW-0732">Signal</keyword>
<keyword evidence="3" id="KW-0309">Germination</keyword>
<evidence type="ECO:0000256" key="3">
    <source>
        <dbReference type="ARBA" id="ARBA00022544"/>
    </source>
</evidence>
<dbReference type="InterPro" id="IPR008844">
    <property type="entry name" value="Spore_GerAC-like"/>
</dbReference>
<evidence type="ECO:0000256" key="6">
    <source>
        <dbReference type="ARBA" id="ARBA00023139"/>
    </source>
</evidence>
<keyword evidence="6" id="KW-0564">Palmitate</keyword>
<dbReference type="InterPro" id="IPR046953">
    <property type="entry name" value="Spore_GerAC-like_C"/>
</dbReference>
<comment type="similarity">
    <text evidence="2">Belongs to the GerABKC lipoprotein family.</text>
</comment>